<dbReference type="EMBL" id="CACVAZ010000055">
    <property type="protein sequence ID" value="CAA6809068.1"/>
    <property type="molecule type" value="Genomic_DNA"/>
</dbReference>
<name>A0A6S6SKS2_9BACT</name>
<dbReference type="Pfam" id="PF13581">
    <property type="entry name" value="HATPase_c_2"/>
    <property type="match status" value="1"/>
</dbReference>
<accession>A0A6S6SKS2</accession>
<evidence type="ECO:0000259" key="1">
    <source>
        <dbReference type="Pfam" id="PF13581"/>
    </source>
</evidence>
<evidence type="ECO:0000313" key="2">
    <source>
        <dbReference type="EMBL" id="CAA6809068.1"/>
    </source>
</evidence>
<feature type="domain" description="Histidine kinase/HSP90-like ATPase" evidence="1">
    <location>
        <begin position="9"/>
        <end position="122"/>
    </location>
</feature>
<dbReference type="Gene3D" id="3.30.565.10">
    <property type="entry name" value="Histidine kinase-like ATPase, C-terminal domain"/>
    <property type="match status" value="1"/>
</dbReference>
<dbReference type="InterPro" id="IPR036890">
    <property type="entry name" value="HATPase_C_sf"/>
</dbReference>
<reference evidence="2" key="1">
    <citation type="submission" date="2020-01" db="EMBL/GenBank/DDBJ databases">
        <authorList>
            <person name="Meier V. D."/>
            <person name="Meier V D."/>
        </authorList>
    </citation>
    <scope>NUCLEOTIDE SEQUENCE</scope>
    <source>
        <strain evidence="2">HLG_WM_MAG_02</strain>
    </source>
</reference>
<organism evidence="2">
    <name type="scientific">uncultured Sulfurovum sp</name>
    <dbReference type="NCBI Taxonomy" id="269237"/>
    <lineage>
        <taxon>Bacteria</taxon>
        <taxon>Pseudomonadati</taxon>
        <taxon>Campylobacterota</taxon>
        <taxon>Epsilonproteobacteria</taxon>
        <taxon>Campylobacterales</taxon>
        <taxon>Sulfurovaceae</taxon>
        <taxon>Sulfurovum</taxon>
        <taxon>environmental samples</taxon>
    </lineage>
</organism>
<protein>
    <recommendedName>
        <fullName evidence="1">Histidine kinase/HSP90-like ATPase domain-containing protein</fullName>
    </recommendedName>
</protein>
<dbReference type="InterPro" id="IPR003594">
    <property type="entry name" value="HATPase_dom"/>
</dbReference>
<sequence length="129" mass="14808">MHKDTLIISSRIEEIPNVYEWIEIHLNESINKKQRNSILLITQEIVTNAIFHGNEEIESKKIIISFSNNEDNIVISIQDEGKGYPPLPNKEEAQKLDYLSEGSRGLKLAVLMCKSIEINKNLITLTFEK</sequence>
<gene>
    <name evidence="2" type="ORF">HELGO_WM14322</name>
</gene>
<proteinExistence type="predicted"/>
<dbReference type="SUPFAM" id="SSF55874">
    <property type="entry name" value="ATPase domain of HSP90 chaperone/DNA topoisomerase II/histidine kinase"/>
    <property type="match status" value="1"/>
</dbReference>
<dbReference type="AlphaFoldDB" id="A0A6S6SKS2"/>
<dbReference type="CDD" id="cd16936">
    <property type="entry name" value="HATPase_RsbW-like"/>
    <property type="match status" value="1"/>
</dbReference>